<organism evidence="14 15">
    <name type="scientific">Candidatus Edwardsbacteria bacterium GWF2_54_11</name>
    <dbReference type="NCBI Taxonomy" id="1817851"/>
    <lineage>
        <taxon>Bacteria</taxon>
        <taxon>Candidatus Edwardsiibacteriota</taxon>
    </lineage>
</organism>
<keyword evidence="8 12" id="KW-0472">Membrane</keyword>
<evidence type="ECO:0000256" key="8">
    <source>
        <dbReference type="ARBA" id="ARBA00023136"/>
    </source>
</evidence>
<keyword evidence="6 12" id="KW-1133">Transmembrane helix</keyword>
<feature type="transmembrane region" description="Helical" evidence="12">
    <location>
        <begin position="204"/>
        <end position="225"/>
    </location>
</feature>
<evidence type="ECO:0000256" key="3">
    <source>
        <dbReference type="ARBA" id="ARBA00022475"/>
    </source>
</evidence>
<comment type="function">
    <text evidence="9 12">Part of the Sec protein translocase complex. Interacts with the SecYEG preprotein conducting channel. SecDF uses the proton motive force (PMF) to complete protein translocation after the ATP-dependent function of SecA.</text>
</comment>
<feature type="transmembrane region" description="Helical" evidence="12">
    <location>
        <begin position="20"/>
        <end position="39"/>
    </location>
</feature>
<dbReference type="Pfam" id="PF07549">
    <property type="entry name" value="Sec_GG"/>
    <property type="match status" value="1"/>
</dbReference>
<sequence length="316" mass="35275">MTMISFFHHQSNFGFIKNRYKAYAFSIALFIATIVSVFLHGGLKLGVDFTGGTMMQIHFSTPVPTDQLRKALNDGGIPSVEIQKVKDTDLIKNAFMIRTGLTEEKSGQEEVKPSSIVERIKTVLGQRFPDNQVTIDSNETVGPKIGKELQRNAIWAVLIGCVLILIYVAFRFDFRFGVAAVVAIFHDVLCTLGFISVTNMEFNLQSVAVLLTVIGYSINDSIVVADRIRENLRKSQKETYPELINRSINETLSRTVITVITVFLVLLALQLFAGRVLSDFTKPLLFGLVIGTYSSIFVVSSLVVDWELKSPTKRKK</sequence>
<accession>A0A1F5RAV6</accession>
<dbReference type="InterPro" id="IPR022645">
    <property type="entry name" value="SecD/SecF_bac"/>
</dbReference>
<dbReference type="Gene3D" id="1.20.1640.10">
    <property type="entry name" value="Multidrug efflux transporter AcrB transmembrane domain"/>
    <property type="match status" value="1"/>
</dbReference>
<dbReference type="PANTHER" id="PTHR30081">
    <property type="entry name" value="PROTEIN-EXPORT MEMBRANE PROTEIN SEC"/>
    <property type="match status" value="1"/>
</dbReference>
<evidence type="ECO:0000256" key="7">
    <source>
        <dbReference type="ARBA" id="ARBA00023010"/>
    </source>
</evidence>
<evidence type="ECO:0000256" key="5">
    <source>
        <dbReference type="ARBA" id="ARBA00022927"/>
    </source>
</evidence>
<comment type="similarity">
    <text evidence="11">In the N-terminal section; belongs to the SecD/SecF family. SecD subfamily.</text>
</comment>
<evidence type="ECO:0000259" key="13">
    <source>
        <dbReference type="Pfam" id="PF02355"/>
    </source>
</evidence>
<comment type="subunit">
    <text evidence="12">Forms a complex with SecD. Part of the essential Sec protein translocation apparatus which comprises SecA, SecYEG and auxiliary proteins SecDF. Other proteins may also be involved.</text>
</comment>
<dbReference type="GO" id="GO:0006605">
    <property type="term" value="P:protein targeting"/>
    <property type="evidence" value="ECO:0007669"/>
    <property type="project" value="UniProtKB-UniRule"/>
</dbReference>
<evidence type="ECO:0000256" key="11">
    <source>
        <dbReference type="ARBA" id="ARBA00061053"/>
    </source>
</evidence>
<keyword evidence="7 12" id="KW-0811">Translocation</keyword>
<feature type="transmembrane region" description="Helical" evidence="12">
    <location>
        <begin position="285"/>
        <end position="306"/>
    </location>
</feature>
<evidence type="ECO:0000256" key="9">
    <source>
        <dbReference type="ARBA" id="ARBA00059018"/>
    </source>
</evidence>
<feature type="domain" description="Protein export membrane protein SecD/SecF C-terminal" evidence="13">
    <location>
        <begin position="132"/>
        <end position="307"/>
    </location>
</feature>
<dbReference type="AlphaFoldDB" id="A0A1F5RAV6"/>
<comment type="subcellular location">
    <subcellularLocation>
        <location evidence="1 12">Cell membrane</location>
        <topology evidence="1 12">Multi-pass membrane protein</topology>
    </subcellularLocation>
</comment>
<evidence type="ECO:0000313" key="14">
    <source>
        <dbReference type="EMBL" id="OGF11223.1"/>
    </source>
</evidence>
<feature type="transmembrane region" description="Helical" evidence="12">
    <location>
        <begin position="153"/>
        <end position="170"/>
    </location>
</feature>
<evidence type="ECO:0000256" key="2">
    <source>
        <dbReference type="ARBA" id="ARBA00022448"/>
    </source>
</evidence>
<dbReference type="HAMAP" id="MF_01464_B">
    <property type="entry name" value="SecF_B"/>
    <property type="match status" value="1"/>
</dbReference>
<keyword evidence="5 12" id="KW-0653">Protein transport</keyword>
<feature type="transmembrane region" description="Helical" evidence="12">
    <location>
        <begin position="177"/>
        <end position="198"/>
    </location>
</feature>
<dbReference type="GO" id="GO:0043952">
    <property type="term" value="P:protein transport by the Sec complex"/>
    <property type="evidence" value="ECO:0007669"/>
    <property type="project" value="UniProtKB-UniRule"/>
</dbReference>
<dbReference type="GO" id="GO:0015450">
    <property type="term" value="F:protein-transporting ATPase activity"/>
    <property type="evidence" value="ECO:0007669"/>
    <property type="project" value="InterPro"/>
</dbReference>
<dbReference type="Pfam" id="PF02355">
    <property type="entry name" value="SecD_SecF_C"/>
    <property type="match status" value="1"/>
</dbReference>
<evidence type="ECO:0000256" key="12">
    <source>
        <dbReference type="HAMAP-Rule" id="MF_01464"/>
    </source>
</evidence>
<dbReference type="PANTHER" id="PTHR30081:SF8">
    <property type="entry name" value="PROTEIN TRANSLOCASE SUBUNIT SECF"/>
    <property type="match status" value="1"/>
</dbReference>
<dbReference type="InterPro" id="IPR005665">
    <property type="entry name" value="SecF_bac"/>
</dbReference>
<dbReference type="NCBIfam" id="TIGR00916">
    <property type="entry name" value="2A0604s01"/>
    <property type="match status" value="1"/>
</dbReference>
<dbReference type="GO" id="GO:0065002">
    <property type="term" value="P:intracellular protein transmembrane transport"/>
    <property type="evidence" value="ECO:0007669"/>
    <property type="project" value="UniProtKB-UniRule"/>
</dbReference>
<keyword evidence="2 12" id="KW-0813">Transport</keyword>
<keyword evidence="3 12" id="KW-1003">Cell membrane</keyword>
<name>A0A1F5RAV6_9BACT</name>
<comment type="caution">
    <text evidence="14">The sequence shown here is derived from an EMBL/GenBank/DDBJ whole genome shotgun (WGS) entry which is preliminary data.</text>
</comment>
<dbReference type="NCBIfam" id="TIGR00966">
    <property type="entry name" value="transloc_SecF"/>
    <property type="match status" value="1"/>
</dbReference>
<dbReference type="FunFam" id="1.20.1640.10:FF:000024">
    <property type="entry name" value="Multifunctional fusion protein"/>
    <property type="match status" value="1"/>
</dbReference>
<proteinExistence type="inferred from homology"/>
<reference evidence="14 15" key="1">
    <citation type="journal article" date="2016" name="Nat. Commun.">
        <title>Thousands of microbial genomes shed light on interconnected biogeochemical processes in an aquifer system.</title>
        <authorList>
            <person name="Anantharaman K."/>
            <person name="Brown C.T."/>
            <person name="Hug L.A."/>
            <person name="Sharon I."/>
            <person name="Castelle C.J."/>
            <person name="Probst A.J."/>
            <person name="Thomas B.C."/>
            <person name="Singh A."/>
            <person name="Wilkins M.J."/>
            <person name="Karaoz U."/>
            <person name="Brodie E.L."/>
            <person name="Williams K.H."/>
            <person name="Hubbard S.S."/>
            <person name="Banfield J.F."/>
        </authorList>
    </citation>
    <scope>NUCLEOTIDE SEQUENCE [LARGE SCALE GENOMIC DNA]</scope>
</reference>
<evidence type="ECO:0000256" key="1">
    <source>
        <dbReference type="ARBA" id="ARBA00004651"/>
    </source>
</evidence>
<dbReference type="GO" id="GO:0005886">
    <property type="term" value="C:plasma membrane"/>
    <property type="evidence" value="ECO:0007669"/>
    <property type="project" value="UniProtKB-SubCell"/>
</dbReference>
<evidence type="ECO:0000313" key="15">
    <source>
        <dbReference type="Proteomes" id="UP000177230"/>
    </source>
</evidence>
<dbReference type="PRINTS" id="PR01755">
    <property type="entry name" value="SECFTRNLCASE"/>
</dbReference>
<evidence type="ECO:0000256" key="6">
    <source>
        <dbReference type="ARBA" id="ARBA00022989"/>
    </source>
</evidence>
<evidence type="ECO:0000256" key="4">
    <source>
        <dbReference type="ARBA" id="ARBA00022692"/>
    </source>
</evidence>
<comment type="similarity">
    <text evidence="12">Belongs to the SecD/SecF family. SecF subfamily.</text>
</comment>
<dbReference type="EMBL" id="MFFM01000036">
    <property type="protein sequence ID" value="OGF11223.1"/>
    <property type="molecule type" value="Genomic_DNA"/>
</dbReference>
<evidence type="ECO:0000256" key="10">
    <source>
        <dbReference type="ARBA" id="ARBA00060856"/>
    </source>
</evidence>
<dbReference type="Proteomes" id="UP000177230">
    <property type="component" value="Unassembled WGS sequence"/>
</dbReference>
<dbReference type="InterPro" id="IPR022813">
    <property type="entry name" value="SecD/SecF_arch_bac"/>
</dbReference>
<dbReference type="SUPFAM" id="SSF82866">
    <property type="entry name" value="Multidrug efflux transporter AcrB transmembrane domain"/>
    <property type="match status" value="1"/>
</dbReference>
<dbReference type="InterPro" id="IPR022646">
    <property type="entry name" value="SecD/SecF_CS"/>
</dbReference>
<dbReference type="InterPro" id="IPR048634">
    <property type="entry name" value="SecD_SecF_C"/>
</dbReference>
<keyword evidence="4 12" id="KW-0812">Transmembrane</keyword>
<gene>
    <name evidence="12" type="primary">secF</name>
    <name evidence="14" type="ORF">A2024_12470</name>
</gene>
<feature type="transmembrane region" description="Helical" evidence="12">
    <location>
        <begin position="255"/>
        <end position="273"/>
    </location>
</feature>
<dbReference type="InterPro" id="IPR055344">
    <property type="entry name" value="SecD_SecF_C_bact"/>
</dbReference>
<protein>
    <recommendedName>
        <fullName evidence="12">Protein-export membrane protein SecF</fullName>
    </recommendedName>
</protein>
<comment type="similarity">
    <text evidence="10">In the C-terminal section; belongs to the SecD/SecF family. SecF subfamily.</text>
</comment>